<protein>
    <submittedName>
        <fullName evidence="1">Uncharacterized protein</fullName>
    </submittedName>
</protein>
<gene>
    <name evidence="1" type="ORF">VC83_02449</name>
</gene>
<organism evidence="1">
    <name type="scientific">Pseudogymnoascus destructans</name>
    <dbReference type="NCBI Taxonomy" id="655981"/>
    <lineage>
        <taxon>Eukaryota</taxon>
        <taxon>Fungi</taxon>
        <taxon>Dikarya</taxon>
        <taxon>Ascomycota</taxon>
        <taxon>Pezizomycotina</taxon>
        <taxon>Leotiomycetes</taxon>
        <taxon>Thelebolales</taxon>
        <taxon>Thelebolaceae</taxon>
        <taxon>Pseudogymnoascus</taxon>
    </lineage>
</organism>
<sequence length="145" mass="16952">MVSIRENPEYYSNTIRILFEYYLGNTAYILFFIYRDTFPASYGEFQFMPVAYCPIEAYGYRWYGLILKAGEDLPDHYRRTGRLEILMSPDQLAEALRSGDRGGQLESFDSDLQWLITLQGVKAFDNPDMARHEISVNRHIRISSL</sequence>
<dbReference type="AlphaFoldDB" id="A0A177AIC8"/>
<accession>A0A177AIC8</accession>
<dbReference type="EMBL" id="KV441390">
    <property type="protein sequence ID" value="OAF61003.1"/>
    <property type="molecule type" value="Genomic_DNA"/>
</dbReference>
<name>A0A177AIC8_9PEZI</name>
<evidence type="ECO:0000313" key="1">
    <source>
        <dbReference type="EMBL" id="OAF61003.1"/>
    </source>
</evidence>
<dbReference type="VEuPathDB" id="FungiDB:GMDG_00165"/>
<dbReference type="Proteomes" id="UP000077154">
    <property type="component" value="Unassembled WGS sequence"/>
</dbReference>
<reference evidence="1" key="1">
    <citation type="submission" date="2016-03" db="EMBL/GenBank/DDBJ databases">
        <title>Updated assembly of Pseudogymnoascus destructans, the fungus causing white-nose syndrome of bats.</title>
        <authorList>
            <person name="Palmer J.M."/>
            <person name="Drees K.P."/>
            <person name="Foster J.T."/>
            <person name="Lindner D.L."/>
        </authorList>
    </citation>
    <scope>NUCLEOTIDE SEQUENCE [LARGE SCALE GENOMIC DNA]</scope>
    <source>
        <strain evidence="1">20631-21</strain>
    </source>
</reference>
<dbReference type="GeneID" id="36285531"/>
<proteinExistence type="predicted"/>
<dbReference type="RefSeq" id="XP_024326282.1">
    <property type="nucleotide sequence ID" value="XM_024466111.1"/>
</dbReference>